<evidence type="ECO:0000256" key="9">
    <source>
        <dbReference type="SAM" id="SignalP"/>
    </source>
</evidence>
<reference evidence="10 11" key="1">
    <citation type="submission" date="2009-10" db="EMBL/GenBank/DDBJ databases">
        <authorList>
            <person name="Qin X."/>
            <person name="Bachman B."/>
            <person name="Battles P."/>
            <person name="Bell A."/>
            <person name="Bess C."/>
            <person name="Bickham C."/>
            <person name="Chaboub L."/>
            <person name="Chen D."/>
            <person name="Coyle M."/>
            <person name="Deiros D.R."/>
            <person name="Dinh H."/>
            <person name="Forbes L."/>
            <person name="Fowler G."/>
            <person name="Francisco L."/>
            <person name="Fu Q."/>
            <person name="Gubbala S."/>
            <person name="Hale W."/>
            <person name="Han Y."/>
            <person name="Hemphill L."/>
            <person name="Highlander S.K."/>
            <person name="Hirani K."/>
            <person name="Hogues M."/>
            <person name="Jackson L."/>
            <person name="Jakkamsetti A."/>
            <person name="Javaid M."/>
            <person name="Jiang H."/>
            <person name="Korchina V."/>
            <person name="Kovar C."/>
            <person name="Lara F."/>
            <person name="Lee S."/>
            <person name="Mata R."/>
            <person name="Mathew T."/>
            <person name="Moen C."/>
            <person name="Morales K."/>
            <person name="Munidasa M."/>
            <person name="Nazareth L."/>
            <person name="Ngo R."/>
            <person name="Nguyen L."/>
            <person name="Okwuonu G."/>
            <person name="Ongeri F."/>
            <person name="Patil S."/>
            <person name="Petrosino J."/>
            <person name="Pham C."/>
            <person name="Pham P."/>
            <person name="Pu L.-L."/>
            <person name="Puazo M."/>
            <person name="Raj R."/>
            <person name="Reid J."/>
            <person name="Rouhana J."/>
            <person name="Saada N."/>
            <person name="Shang Y."/>
            <person name="Simmons D."/>
            <person name="Thornton R."/>
            <person name="Warren J."/>
            <person name="Weissenberger G."/>
            <person name="Zhang J."/>
            <person name="Zhang L."/>
            <person name="Zhou C."/>
            <person name="Zhu D."/>
            <person name="Muzny D."/>
            <person name="Worley K."/>
            <person name="Gibbs R."/>
        </authorList>
    </citation>
    <scope>NUCLEOTIDE SEQUENCE [LARGE SCALE GENOMIC DNA]</scope>
    <source>
        <strain evidence="10 11">DSM 17361</strain>
    </source>
</reference>
<proteinExistence type="inferred from homology"/>
<organism evidence="10 11">
    <name type="scientific">Hallella bergensis DSM 17361</name>
    <dbReference type="NCBI Taxonomy" id="585502"/>
    <lineage>
        <taxon>Bacteria</taxon>
        <taxon>Pseudomonadati</taxon>
        <taxon>Bacteroidota</taxon>
        <taxon>Bacteroidia</taxon>
        <taxon>Bacteroidales</taxon>
        <taxon>Prevotellaceae</taxon>
        <taxon>Hallella</taxon>
    </lineage>
</organism>
<dbReference type="HOGENOM" id="CLU_012817_12_1_10"/>
<keyword evidence="6" id="KW-0472">Membrane</keyword>
<dbReference type="PANTHER" id="PTHR30026">
    <property type="entry name" value="OUTER MEMBRANE PROTEIN TOLC"/>
    <property type="match status" value="1"/>
</dbReference>
<keyword evidence="9" id="KW-0732">Signal</keyword>
<accession>D1PVT6</accession>
<dbReference type="GO" id="GO:1990281">
    <property type="term" value="C:efflux pump complex"/>
    <property type="evidence" value="ECO:0007669"/>
    <property type="project" value="TreeGrafter"/>
</dbReference>
<evidence type="ECO:0000256" key="5">
    <source>
        <dbReference type="ARBA" id="ARBA00022692"/>
    </source>
</evidence>
<feature type="chain" id="PRO_5003025220" evidence="9">
    <location>
        <begin position="21"/>
        <end position="506"/>
    </location>
</feature>
<protein>
    <submittedName>
        <fullName evidence="10">Outer membrane efflux protein</fullName>
    </submittedName>
</protein>
<evidence type="ECO:0000256" key="2">
    <source>
        <dbReference type="ARBA" id="ARBA00007613"/>
    </source>
</evidence>
<dbReference type="InterPro" id="IPR003423">
    <property type="entry name" value="OMP_efflux"/>
</dbReference>
<comment type="subcellular location">
    <subcellularLocation>
        <location evidence="1">Cell outer membrane</location>
    </subcellularLocation>
</comment>
<dbReference type="GO" id="GO:0009279">
    <property type="term" value="C:cell outer membrane"/>
    <property type="evidence" value="ECO:0007669"/>
    <property type="project" value="UniProtKB-SubCell"/>
</dbReference>
<evidence type="ECO:0000256" key="1">
    <source>
        <dbReference type="ARBA" id="ARBA00004442"/>
    </source>
</evidence>
<dbReference type="GO" id="GO:0015562">
    <property type="term" value="F:efflux transmembrane transporter activity"/>
    <property type="evidence" value="ECO:0007669"/>
    <property type="project" value="InterPro"/>
</dbReference>
<comment type="caution">
    <text evidence="10">The sequence shown here is derived from an EMBL/GenBank/DDBJ whole genome shotgun (WGS) entry which is preliminary data.</text>
</comment>
<evidence type="ECO:0000256" key="8">
    <source>
        <dbReference type="SAM" id="Coils"/>
    </source>
</evidence>
<keyword evidence="11" id="KW-1185">Reference proteome</keyword>
<evidence type="ECO:0000256" key="3">
    <source>
        <dbReference type="ARBA" id="ARBA00022448"/>
    </source>
</evidence>
<evidence type="ECO:0000313" key="10">
    <source>
        <dbReference type="EMBL" id="EFA44441.1"/>
    </source>
</evidence>
<evidence type="ECO:0000256" key="6">
    <source>
        <dbReference type="ARBA" id="ARBA00023136"/>
    </source>
</evidence>
<dbReference type="GO" id="GO:0015288">
    <property type="term" value="F:porin activity"/>
    <property type="evidence" value="ECO:0007669"/>
    <property type="project" value="TreeGrafter"/>
</dbReference>
<dbReference type="PANTHER" id="PTHR30026:SF20">
    <property type="entry name" value="OUTER MEMBRANE PROTEIN TOLC"/>
    <property type="match status" value="1"/>
</dbReference>
<keyword evidence="8" id="KW-0175">Coiled coil</keyword>
<keyword evidence="3" id="KW-0813">Transport</keyword>
<dbReference type="EMBL" id="ACKS01000045">
    <property type="protein sequence ID" value="EFA44441.1"/>
    <property type="molecule type" value="Genomic_DNA"/>
</dbReference>
<evidence type="ECO:0000256" key="4">
    <source>
        <dbReference type="ARBA" id="ARBA00022452"/>
    </source>
</evidence>
<evidence type="ECO:0000256" key="7">
    <source>
        <dbReference type="ARBA" id="ARBA00023237"/>
    </source>
</evidence>
<sequence>MMRKVSFTILLLSTFISVHGQRVLTLDSCRALALRNNKQINISRLKQDVAMNTKKAMRTKYLPKVDVVAGYQLTSREVSLLSDDQKTKLSNIGTGSLQKIGSTLSTSLNGHVQDWVKQGVISPQQAQRLGMMMQQIGNGPIAQHLGAIGNSIGEQIVNGFRTDTRNMFGGAVMLRQPIYMGGAIIAANRMADISGKMAADDVSLKTQATLYDIDQAYWTVVSLRQKHKLANSYRDLVKKLDDDVAKMIKEGVATRADGLRVDVKVNEADMQITQVEDGLSLAKMLLCQLCGLPMDEDIKLADEDNENLNANVIAATGFVPDSTLTSRPEIRLLQNAVELSTQKSKLIRAAYLPHVALTGGYLITNPNSFNGFQKKFDGMWNVGVLVQIPVWNWFEGNYKVKAAKSSTSIAAMELREAREKINLQIAQSRYKVSEAEKRLSMAEKNIKSAEENLRCAQIGFREGVMESTDVMAAQTAWQKAQSQKIDAEVEVKLSHVNLKKALGILN</sequence>
<keyword evidence="4" id="KW-1134">Transmembrane beta strand</keyword>
<name>D1PVT6_9BACT</name>
<feature type="coiled-coil region" evidence="8">
    <location>
        <begin position="425"/>
        <end position="459"/>
    </location>
</feature>
<dbReference type="Pfam" id="PF02321">
    <property type="entry name" value="OEP"/>
    <property type="match status" value="1"/>
</dbReference>
<dbReference type="InterPro" id="IPR051906">
    <property type="entry name" value="TolC-like"/>
</dbReference>
<dbReference type="Gene3D" id="1.20.1600.10">
    <property type="entry name" value="Outer membrane efflux proteins (OEP)"/>
    <property type="match status" value="1"/>
</dbReference>
<feature type="signal peptide" evidence="9">
    <location>
        <begin position="1"/>
        <end position="20"/>
    </location>
</feature>
<dbReference type="Proteomes" id="UP000003160">
    <property type="component" value="Unassembled WGS sequence"/>
</dbReference>
<keyword evidence="7" id="KW-0998">Cell outer membrane</keyword>
<keyword evidence="5" id="KW-0812">Transmembrane</keyword>
<gene>
    <name evidence="10" type="ORF">HMPREF0645_1071</name>
</gene>
<comment type="similarity">
    <text evidence="2">Belongs to the outer membrane factor (OMF) (TC 1.B.17) family.</text>
</comment>
<dbReference type="SUPFAM" id="SSF56954">
    <property type="entry name" value="Outer membrane efflux proteins (OEP)"/>
    <property type="match status" value="1"/>
</dbReference>
<dbReference type="eggNOG" id="COG1538">
    <property type="taxonomic scope" value="Bacteria"/>
</dbReference>
<evidence type="ECO:0000313" key="11">
    <source>
        <dbReference type="Proteomes" id="UP000003160"/>
    </source>
</evidence>
<dbReference type="AlphaFoldDB" id="D1PVT6"/>